<dbReference type="GO" id="GO:0008374">
    <property type="term" value="F:O-acyltransferase activity"/>
    <property type="evidence" value="ECO:0007669"/>
    <property type="project" value="InterPro"/>
</dbReference>
<accession>A0A8S3SZ04</accession>
<evidence type="ECO:0000259" key="1">
    <source>
        <dbReference type="Pfam" id="PF06974"/>
    </source>
</evidence>
<dbReference type="EMBL" id="CAJPWZ010001793">
    <property type="protein sequence ID" value="CAG2223889.1"/>
    <property type="molecule type" value="Genomic_DNA"/>
</dbReference>
<dbReference type="AlphaFoldDB" id="A0A8S3SZ04"/>
<feature type="domain" description="O-acyltransferase WSD1 C-terminal" evidence="1">
    <location>
        <begin position="1"/>
        <end position="131"/>
    </location>
</feature>
<dbReference type="InterPro" id="IPR045034">
    <property type="entry name" value="O-acyltransferase_WSD1-like"/>
</dbReference>
<organism evidence="2 3">
    <name type="scientific">Mytilus edulis</name>
    <name type="common">Blue mussel</name>
    <dbReference type="NCBI Taxonomy" id="6550"/>
    <lineage>
        <taxon>Eukaryota</taxon>
        <taxon>Metazoa</taxon>
        <taxon>Spiralia</taxon>
        <taxon>Lophotrochozoa</taxon>
        <taxon>Mollusca</taxon>
        <taxon>Bivalvia</taxon>
        <taxon>Autobranchia</taxon>
        <taxon>Pteriomorphia</taxon>
        <taxon>Mytilida</taxon>
        <taxon>Mytiloidea</taxon>
        <taxon>Mytilidae</taxon>
        <taxon>Mytilinae</taxon>
        <taxon>Mytilus</taxon>
    </lineage>
</organism>
<dbReference type="Proteomes" id="UP000683360">
    <property type="component" value="Unassembled WGS sequence"/>
</dbReference>
<dbReference type="InterPro" id="IPR009721">
    <property type="entry name" value="O-acyltransferase_WSD1_C"/>
</dbReference>
<reference evidence="2" key="1">
    <citation type="submission" date="2021-03" db="EMBL/GenBank/DDBJ databases">
        <authorList>
            <person name="Bekaert M."/>
        </authorList>
    </citation>
    <scope>NUCLEOTIDE SEQUENCE</scope>
</reference>
<comment type="caution">
    <text evidence="2">The sequence shown here is derived from an EMBL/GenBank/DDBJ whole genome shotgun (WGS) entry which is preliminary data.</text>
</comment>
<keyword evidence="3" id="KW-1185">Reference proteome</keyword>
<dbReference type="Pfam" id="PF06974">
    <property type="entry name" value="WS_DGAT_C"/>
    <property type="match status" value="1"/>
</dbReference>
<protein>
    <recommendedName>
        <fullName evidence="1">O-acyltransferase WSD1 C-terminal domain-containing protein</fullName>
    </recommendedName>
</protein>
<dbReference type="GO" id="GO:0005886">
    <property type="term" value="C:plasma membrane"/>
    <property type="evidence" value="ECO:0007669"/>
    <property type="project" value="TreeGrafter"/>
</dbReference>
<dbReference type="PANTHER" id="PTHR31650:SF1">
    <property type="entry name" value="WAX ESTER SYNTHASE_DIACYLGLYCEROL ACYLTRANSFERASE 4-RELATED"/>
    <property type="match status" value="1"/>
</dbReference>
<evidence type="ECO:0000313" key="2">
    <source>
        <dbReference type="EMBL" id="CAG2223889.1"/>
    </source>
</evidence>
<name>A0A8S3SZ04_MYTED</name>
<dbReference type="GO" id="GO:0019432">
    <property type="term" value="P:triglyceride biosynthetic process"/>
    <property type="evidence" value="ECO:0007669"/>
    <property type="project" value="TreeGrafter"/>
</dbReference>
<dbReference type="OrthoDB" id="619536at2759"/>
<sequence length="150" mass="16784">MSVPIPTNTEGAIPRLWKVKHIMDKLSSSALFSVTRGAVWVTSCLFSVGIFQKFWNHIHGKFTCVISNIPGPEGTLTFASKQIKSVIYWVPQLHNMAVGISFLSYGQSIRMAAVAERSVLPNPELTRDFIVQMDKLSELLAQAEEYQENI</sequence>
<evidence type="ECO:0000313" key="3">
    <source>
        <dbReference type="Proteomes" id="UP000683360"/>
    </source>
</evidence>
<proteinExistence type="predicted"/>
<gene>
    <name evidence="2" type="ORF">MEDL_37137</name>
</gene>
<dbReference type="PANTHER" id="PTHR31650">
    <property type="entry name" value="O-ACYLTRANSFERASE (WSD1-LIKE) FAMILY PROTEIN"/>
    <property type="match status" value="1"/>
</dbReference>